<comment type="caution">
    <text evidence="14">The sequence shown here is derived from an EMBL/GenBank/DDBJ whole genome shotgun (WGS) entry which is preliminary data.</text>
</comment>
<feature type="domain" description="Flagellar motor switch protein FliG C-terminal" evidence="11">
    <location>
        <begin position="231"/>
        <end position="337"/>
    </location>
</feature>
<dbReference type="EMBL" id="JACTVA010000021">
    <property type="protein sequence ID" value="MBC9207757.1"/>
    <property type="molecule type" value="Genomic_DNA"/>
</dbReference>
<keyword evidence="14" id="KW-0282">Flagellum</keyword>
<comment type="similarity">
    <text evidence="3">Belongs to the FliG family.</text>
</comment>
<keyword evidence="15" id="KW-1185">Reference proteome</keyword>
<gene>
    <name evidence="14" type="ORF">IBL26_13005</name>
</gene>
<evidence type="ECO:0000256" key="5">
    <source>
        <dbReference type="ARBA" id="ARBA00022475"/>
    </source>
</evidence>
<reference evidence="14 15" key="1">
    <citation type="journal article" date="2013" name="Int. J. Syst. Evol. Microbiol.">
        <title>Roseomonas aerophila sp. nov., isolated from air.</title>
        <authorList>
            <person name="Kim S.J."/>
            <person name="Weon H.Y."/>
            <person name="Ahn J.H."/>
            <person name="Hong S.B."/>
            <person name="Seok S.J."/>
            <person name="Whang K.S."/>
            <person name="Kwon S.W."/>
        </authorList>
    </citation>
    <scope>NUCLEOTIDE SEQUENCE [LARGE SCALE GENOMIC DNA]</scope>
    <source>
        <strain evidence="14 15">NBRC 108923</strain>
    </source>
</reference>
<evidence type="ECO:0000313" key="14">
    <source>
        <dbReference type="EMBL" id="MBC9207757.1"/>
    </source>
</evidence>
<dbReference type="InterPro" id="IPR011002">
    <property type="entry name" value="FliG_a-hlx"/>
</dbReference>
<dbReference type="InterPro" id="IPR000090">
    <property type="entry name" value="Flg_Motor_Flig"/>
</dbReference>
<evidence type="ECO:0000259" key="12">
    <source>
        <dbReference type="Pfam" id="PF14841"/>
    </source>
</evidence>
<evidence type="ECO:0000256" key="7">
    <source>
        <dbReference type="ARBA" id="ARBA00022779"/>
    </source>
</evidence>
<evidence type="ECO:0000259" key="13">
    <source>
        <dbReference type="Pfam" id="PF14842"/>
    </source>
</evidence>
<dbReference type="Pfam" id="PF14842">
    <property type="entry name" value="FliG_N"/>
    <property type="match status" value="1"/>
</dbReference>
<keyword evidence="14" id="KW-0969">Cilium</keyword>
<evidence type="ECO:0000256" key="9">
    <source>
        <dbReference type="ARBA" id="ARBA00023143"/>
    </source>
</evidence>
<name>A0ABR7RNW2_9PROT</name>
<dbReference type="Gene3D" id="1.10.220.30">
    <property type="match status" value="3"/>
</dbReference>
<keyword evidence="5" id="KW-1003">Cell membrane</keyword>
<keyword evidence="7" id="KW-0283">Flagellar rotation</keyword>
<dbReference type="Pfam" id="PF01706">
    <property type="entry name" value="FliG_C"/>
    <property type="match status" value="1"/>
</dbReference>
<keyword evidence="9" id="KW-0975">Bacterial flagellum</keyword>
<dbReference type="PANTHER" id="PTHR30534">
    <property type="entry name" value="FLAGELLAR MOTOR SWITCH PROTEIN FLIG"/>
    <property type="match status" value="1"/>
</dbReference>
<sequence>MRAPEARRAIRPVEASNAKADPLSDVAVLFMTLDEERIQNLFGRLEEQEIRRVSRAMANLGKVDIDTVERVIMRFRAEVGRTGSVIGTAETTERLLKRLLPNEKVSEIMDEIRGPEGKTMWEKLANISPEVLATYLRTELAQTAAVILAKLPAMHAARVLALLPNTSVDEIVLRMVRMDSIQKGVLQDIEQTLQKEFITNLSRSYERDSSQIVAEIMNRADKGLVEHLMKHIEAREPHAASRIKRIMFTFDDLIRVDRTTFATLVAECPADRLQVALTAASVELRELFLGSMSERAATIMRDEIENMPAQRKKAIEEAQTDIITIAKRLADEGRIFILDEDEVGNSDAA</sequence>
<dbReference type="InterPro" id="IPR032779">
    <property type="entry name" value="FliG_M"/>
</dbReference>
<dbReference type="SUPFAM" id="SSF48029">
    <property type="entry name" value="FliG"/>
    <property type="match status" value="2"/>
</dbReference>
<dbReference type="PRINTS" id="PR00954">
    <property type="entry name" value="FLGMOTORFLIG"/>
</dbReference>
<dbReference type="InterPro" id="IPR028263">
    <property type="entry name" value="FliG_N"/>
</dbReference>
<feature type="domain" description="Flagellar motor switch protein FliG middle" evidence="12">
    <location>
        <begin position="129"/>
        <end position="202"/>
    </location>
</feature>
<evidence type="ECO:0000256" key="8">
    <source>
        <dbReference type="ARBA" id="ARBA00023136"/>
    </source>
</evidence>
<comment type="subcellular location">
    <subcellularLocation>
        <location evidence="1">Bacterial flagellum basal body</location>
    </subcellularLocation>
    <subcellularLocation>
        <location evidence="2">Cell membrane</location>
        <topology evidence="2">Peripheral membrane protein</topology>
        <orientation evidence="2">Cytoplasmic side</orientation>
    </subcellularLocation>
</comment>
<keyword evidence="6" id="KW-0145">Chemotaxis</keyword>
<evidence type="ECO:0000256" key="4">
    <source>
        <dbReference type="ARBA" id="ARBA00021870"/>
    </source>
</evidence>
<evidence type="ECO:0000256" key="6">
    <source>
        <dbReference type="ARBA" id="ARBA00022500"/>
    </source>
</evidence>
<evidence type="ECO:0000259" key="11">
    <source>
        <dbReference type="Pfam" id="PF01706"/>
    </source>
</evidence>
<accession>A0ABR7RNW2</accession>
<comment type="function">
    <text evidence="10">FliG is one of three proteins (FliG, FliN, FliM) that forms the rotor-mounted switch complex (C ring), located at the base of the basal body. This complex interacts with the CheY and CheZ chemotaxis proteins, in addition to contacting components of the motor that determine the direction of flagellar rotation.</text>
</comment>
<dbReference type="Proteomes" id="UP000626026">
    <property type="component" value="Unassembled WGS sequence"/>
</dbReference>
<evidence type="ECO:0000313" key="15">
    <source>
        <dbReference type="Proteomes" id="UP000626026"/>
    </source>
</evidence>
<feature type="domain" description="Flagellar motor switch protein FliG N-terminal" evidence="13">
    <location>
        <begin position="25"/>
        <end position="121"/>
    </location>
</feature>
<organism evidence="14 15">
    <name type="scientific">Teichococcus aerophilus</name>
    <dbReference type="NCBI Taxonomy" id="1224513"/>
    <lineage>
        <taxon>Bacteria</taxon>
        <taxon>Pseudomonadati</taxon>
        <taxon>Pseudomonadota</taxon>
        <taxon>Alphaproteobacteria</taxon>
        <taxon>Acetobacterales</taxon>
        <taxon>Roseomonadaceae</taxon>
        <taxon>Roseomonas</taxon>
    </lineage>
</organism>
<evidence type="ECO:0000256" key="10">
    <source>
        <dbReference type="ARBA" id="ARBA00025598"/>
    </source>
</evidence>
<dbReference type="Pfam" id="PF14841">
    <property type="entry name" value="FliG_M"/>
    <property type="match status" value="1"/>
</dbReference>
<dbReference type="RefSeq" id="WP_187784921.1">
    <property type="nucleotide sequence ID" value="NZ_JACTVA010000021.1"/>
</dbReference>
<dbReference type="PANTHER" id="PTHR30534:SF0">
    <property type="entry name" value="FLAGELLAR MOTOR SWITCH PROTEIN FLIG"/>
    <property type="match status" value="1"/>
</dbReference>
<dbReference type="InterPro" id="IPR023087">
    <property type="entry name" value="Flg_Motor_Flig_C"/>
</dbReference>
<proteinExistence type="inferred from homology"/>
<keyword evidence="14" id="KW-0966">Cell projection</keyword>
<protein>
    <recommendedName>
        <fullName evidence="4">Flagellar motor switch protein FliG</fullName>
    </recommendedName>
</protein>
<evidence type="ECO:0000256" key="2">
    <source>
        <dbReference type="ARBA" id="ARBA00004413"/>
    </source>
</evidence>
<evidence type="ECO:0000256" key="1">
    <source>
        <dbReference type="ARBA" id="ARBA00004117"/>
    </source>
</evidence>
<evidence type="ECO:0000256" key="3">
    <source>
        <dbReference type="ARBA" id="ARBA00010299"/>
    </source>
</evidence>
<keyword evidence="8" id="KW-0472">Membrane</keyword>